<sequence length="442" mass="46181">MARTVRTIAAAALVLLSSIITVSQAQAVTVSGLYSVEVPVAGSGADQLAKGAAEGLGRVLVRVSGSRDVLSLDGVQSLMDDAESLLLSYQFLRDDNGNDRLQMSFGAVGVNKALASVNAPVWGANRPLTLAWVAVEERGSRRLVTEGDADGAGPAEDPWRAAFKEAAADRGLPLALPPASAKGDRELLSEIWGQFVSNVQSAASDLSHDAMALVRINRSGGQWRAGWVFDGGAANGGEQSVTAATPDELVNAVIDRWTEQYASQYAVSANEVGESPQVDIVIDGVDSVADYGGVTDVLEGLTPVQEVSAARVKGSQLTLRATFTGELDQLKQYIALDSRFVAMDPGSLAPKTLEKTGSQASAANVPGTGAENASNEAARSPDGVSLPGKGADLKDKGVASTTFTYQPLANDKADASQAFDSLYQVLYYRWQPAPNIGSNPEQ</sequence>
<reference evidence="4" key="1">
    <citation type="journal article" date="2019" name="Int. J. Syst. Evol. Microbiol.">
        <title>The Global Catalogue of Microorganisms (GCM) 10K type strain sequencing project: providing services to taxonomists for standard genome sequencing and annotation.</title>
        <authorList>
            <consortium name="The Broad Institute Genomics Platform"/>
            <consortium name="The Broad Institute Genome Sequencing Center for Infectious Disease"/>
            <person name="Wu L."/>
            <person name="Ma J."/>
        </authorList>
    </citation>
    <scope>NUCLEOTIDE SEQUENCE [LARGE SCALE GENOMIC DNA]</scope>
    <source>
        <strain evidence="4">CGMCC 4.1799</strain>
    </source>
</reference>
<organism evidence="3 4">
    <name type="scientific">Marinobacter koreensis</name>
    <dbReference type="NCBI Taxonomy" id="335974"/>
    <lineage>
        <taxon>Bacteria</taxon>
        <taxon>Pseudomonadati</taxon>
        <taxon>Pseudomonadota</taxon>
        <taxon>Gammaproteobacteria</taxon>
        <taxon>Pseudomonadales</taxon>
        <taxon>Marinobacteraceae</taxon>
        <taxon>Marinobacter</taxon>
    </lineage>
</organism>
<accession>A0ABW0RJA2</accession>
<keyword evidence="4" id="KW-1185">Reference proteome</keyword>
<dbReference type="Pfam" id="PF09839">
    <property type="entry name" value="DUF2066"/>
    <property type="match status" value="1"/>
</dbReference>
<evidence type="ECO:0000313" key="3">
    <source>
        <dbReference type="EMBL" id="MFC5543480.1"/>
    </source>
</evidence>
<evidence type="ECO:0000256" key="1">
    <source>
        <dbReference type="SAM" id="MobiDB-lite"/>
    </source>
</evidence>
<keyword evidence="2" id="KW-0732">Signal</keyword>
<comment type="caution">
    <text evidence="3">The sequence shown here is derived from an EMBL/GenBank/DDBJ whole genome shotgun (WGS) entry which is preliminary data.</text>
</comment>
<gene>
    <name evidence="3" type="ORF">ACFPQA_00270</name>
</gene>
<proteinExistence type="predicted"/>
<feature type="signal peptide" evidence="2">
    <location>
        <begin position="1"/>
        <end position="27"/>
    </location>
</feature>
<name>A0ABW0RJA2_9GAMM</name>
<feature type="region of interest" description="Disordered" evidence="1">
    <location>
        <begin position="351"/>
        <end position="392"/>
    </location>
</feature>
<evidence type="ECO:0000313" key="4">
    <source>
        <dbReference type="Proteomes" id="UP001596055"/>
    </source>
</evidence>
<dbReference type="EMBL" id="JBHSNL010000001">
    <property type="protein sequence ID" value="MFC5543480.1"/>
    <property type="molecule type" value="Genomic_DNA"/>
</dbReference>
<evidence type="ECO:0000256" key="2">
    <source>
        <dbReference type="SAM" id="SignalP"/>
    </source>
</evidence>
<dbReference type="InterPro" id="IPR018642">
    <property type="entry name" value="DUF2066"/>
</dbReference>
<feature type="chain" id="PRO_5047225621" evidence="2">
    <location>
        <begin position="28"/>
        <end position="442"/>
    </location>
</feature>
<dbReference type="Proteomes" id="UP001596055">
    <property type="component" value="Unassembled WGS sequence"/>
</dbReference>
<dbReference type="RefSeq" id="WP_248157022.1">
    <property type="nucleotide sequence ID" value="NZ_JAKZAJ010000003.1"/>
</dbReference>
<protein>
    <submittedName>
        <fullName evidence="3">DUF2066 domain-containing protein</fullName>
    </submittedName>
</protein>